<protein>
    <submittedName>
        <fullName evidence="1">Uncharacterized protein</fullName>
    </submittedName>
</protein>
<reference evidence="1 2" key="1">
    <citation type="submission" date="2017-08" db="EMBL/GenBank/DDBJ databases">
        <title>Harnessing the power of phylogenomics to disentangle the directionality and signatures of interkingdom host jumping in the parasitic fungal genus Tolypocladium.</title>
        <authorList>
            <person name="Quandt C.A."/>
            <person name="Patterson W."/>
            <person name="Spatafora J.W."/>
        </authorList>
    </citation>
    <scope>NUCLEOTIDE SEQUENCE [LARGE SCALE GENOMIC DNA]</scope>
    <source>
        <strain evidence="1 2">CBS 113982</strain>
    </source>
</reference>
<dbReference type="AlphaFoldDB" id="A0A2K3QCX4"/>
<comment type="caution">
    <text evidence="1">The sequence shown here is derived from an EMBL/GenBank/DDBJ whole genome shotgun (WGS) entry which is preliminary data.</text>
</comment>
<sequence>MAPRTHRTIDFLHHLLLKRLFHRSSCREPSLTSITTPPGQVMWSADPPRRPKRLYANDTVAWPYADWGYTHIWIPAVAAAE</sequence>
<name>A0A2K3QCX4_9HYPO</name>
<dbReference type="EMBL" id="NRSZ01000766">
    <property type="protein sequence ID" value="PNY25373.1"/>
    <property type="molecule type" value="Genomic_DNA"/>
</dbReference>
<dbReference type="Proteomes" id="UP000236621">
    <property type="component" value="Unassembled WGS sequence"/>
</dbReference>
<gene>
    <name evidence="1" type="ORF">TCAP_04690</name>
</gene>
<evidence type="ECO:0000313" key="1">
    <source>
        <dbReference type="EMBL" id="PNY25373.1"/>
    </source>
</evidence>
<keyword evidence="2" id="KW-1185">Reference proteome</keyword>
<evidence type="ECO:0000313" key="2">
    <source>
        <dbReference type="Proteomes" id="UP000236621"/>
    </source>
</evidence>
<accession>A0A2K3QCX4</accession>
<proteinExistence type="predicted"/>
<organism evidence="1 2">
    <name type="scientific">Tolypocladium capitatum</name>
    <dbReference type="NCBI Taxonomy" id="45235"/>
    <lineage>
        <taxon>Eukaryota</taxon>
        <taxon>Fungi</taxon>
        <taxon>Dikarya</taxon>
        <taxon>Ascomycota</taxon>
        <taxon>Pezizomycotina</taxon>
        <taxon>Sordariomycetes</taxon>
        <taxon>Hypocreomycetidae</taxon>
        <taxon>Hypocreales</taxon>
        <taxon>Ophiocordycipitaceae</taxon>
        <taxon>Tolypocladium</taxon>
    </lineage>
</organism>